<evidence type="ECO:0000313" key="2">
    <source>
        <dbReference type="Proteomes" id="UP001139000"/>
    </source>
</evidence>
<evidence type="ECO:0000313" key="1">
    <source>
        <dbReference type="EMBL" id="MCF0061757.1"/>
    </source>
</evidence>
<organism evidence="1 2">
    <name type="scientific">Dyadobacter chenwenxiniae</name>
    <dbReference type="NCBI Taxonomy" id="2906456"/>
    <lineage>
        <taxon>Bacteria</taxon>
        <taxon>Pseudomonadati</taxon>
        <taxon>Bacteroidota</taxon>
        <taxon>Cytophagia</taxon>
        <taxon>Cytophagales</taxon>
        <taxon>Spirosomataceae</taxon>
        <taxon>Dyadobacter</taxon>
    </lineage>
</organism>
<protein>
    <submittedName>
        <fullName evidence="1">Uncharacterized protein</fullName>
    </submittedName>
</protein>
<comment type="caution">
    <text evidence="1">The sequence shown here is derived from an EMBL/GenBank/DDBJ whole genome shotgun (WGS) entry which is preliminary data.</text>
</comment>
<sequence length="201" mass="23557">MEDAATDYKLLYEQAIAAHKKSLELISEKDKQIQALNFELDKYKRYIFGKKNEKLARYLVDKTIKFEKLFYHASRAWNGPTVAMQVDSSKSMYMRYTNNTGSLERGLPTGRYKAVLDDDTYNELIKQLQNCNLRTLRFGNIKGNDAPDITLIVYFNGKRKYLKSMFPPRISEELLTFIMLRLQGYGKLIPTDENKDLEWRP</sequence>
<proteinExistence type="predicted"/>
<reference evidence="1" key="1">
    <citation type="submission" date="2021-12" db="EMBL/GenBank/DDBJ databases">
        <title>Novel species in genus Dyadobacter.</title>
        <authorList>
            <person name="Ma C."/>
        </authorList>
    </citation>
    <scope>NUCLEOTIDE SEQUENCE</scope>
    <source>
        <strain evidence="1">LJ419</strain>
    </source>
</reference>
<dbReference type="Proteomes" id="UP001139000">
    <property type="component" value="Unassembled WGS sequence"/>
</dbReference>
<keyword evidence="2" id="KW-1185">Reference proteome</keyword>
<dbReference type="EMBL" id="JAJTTC010000001">
    <property type="protein sequence ID" value="MCF0061757.1"/>
    <property type="molecule type" value="Genomic_DNA"/>
</dbReference>
<dbReference type="AlphaFoldDB" id="A0A9X1PI76"/>
<name>A0A9X1PI76_9BACT</name>
<dbReference type="RefSeq" id="WP_234655021.1">
    <property type="nucleotide sequence ID" value="NZ_CP094997.1"/>
</dbReference>
<gene>
    <name evidence="1" type="ORF">LXM26_09645</name>
</gene>
<accession>A0A9X1PI76</accession>